<dbReference type="Proteomes" id="UP001607303">
    <property type="component" value="Unassembled WGS sequence"/>
</dbReference>
<dbReference type="EMBL" id="JAYRBN010000115">
    <property type="protein sequence ID" value="KAL2722938.1"/>
    <property type="molecule type" value="Genomic_DNA"/>
</dbReference>
<evidence type="ECO:0000313" key="2">
    <source>
        <dbReference type="Proteomes" id="UP001607303"/>
    </source>
</evidence>
<proteinExistence type="predicted"/>
<dbReference type="AlphaFoldDB" id="A0ABD2AQN4"/>
<evidence type="ECO:0000313" key="1">
    <source>
        <dbReference type="EMBL" id="KAL2722938.1"/>
    </source>
</evidence>
<reference evidence="1 2" key="1">
    <citation type="journal article" date="2024" name="Ann. Entomol. Soc. Am.">
        <title>Genomic analyses of the southern and eastern yellowjacket wasps (Hymenoptera: Vespidae) reveal evolutionary signatures of social life.</title>
        <authorList>
            <person name="Catto M.A."/>
            <person name="Caine P.B."/>
            <person name="Orr S.E."/>
            <person name="Hunt B.G."/>
            <person name="Goodisman M.A.D."/>
        </authorList>
    </citation>
    <scope>NUCLEOTIDE SEQUENCE [LARGE SCALE GENOMIC DNA]</scope>
    <source>
        <strain evidence="1">232</strain>
        <tissue evidence="1">Head and thorax</tissue>
    </source>
</reference>
<protein>
    <submittedName>
        <fullName evidence="1">Uncharacterized protein</fullName>
    </submittedName>
</protein>
<sequence>MGPFIELPQTETRASCLLDGKYNLVRDLTVRNSVRPPFRCSNVEHSTIIPIRMASLFRSRQQRNDERRLTVHHNSSYSKWEIRKVLLAEFSGCMIVRVGPLLCAINTPGNKTYRSSAYSIRMLAGYVLSPLYPFTPGAGTNVPTSSGNKLISCLARRQGPRDCYDTKGVLHSFKKIPRVRLDAIGGLKPIKGYDITDSRQLDSVTGY</sequence>
<comment type="caution">
    <text evidence="1">The sequence shown here is derived from an EMBL/GenBank/DDBJ whole genome shotgun (WGS) entry which is preliminary data.</text>
</comment>
<accession>A0ABD2AQN4</accession>
<organism evidence="1 2">
    <name type="scientific">Vespula maculifrons</name>
    <name type="common">Eastern yellow jacket</name>
    <name type="synonym">Wasp</name>
    <dbReference type="NCBI Taxonomy" id="7453"/>
    <lineage>
        <taxon>Eukaryota</taxon>
        <taxon>Metazoa</taxon>
        <taxon>Ecdysozoa</taxon>
        <taxon>Arthropoda</taxon>
        <taxon>Hexapoda</taxon>
        <taxon>Insecta</taxon>
        <taxon>Pterygota</taxon>
        <taxon>Neoptera</taxon>
        <taxon>Endopterygota</taxon>
        <taxon>Hymenoptera</taxon>
        <taxon>Apocrita</taxon>
        <taxon>Aculeata</taxon>
        <taxon>Vespoidea</taxon>
        <taxon>Vespidae</taxon>
        <taxon>Vespinae</taxon>
        <taxon>Vespula</taxon>
    </lineage>
</organism>
<keyword evidence="2" id="KW-1185">Reference proteome</keyword>
<gene>
    <name evidence="1" type="ORF">V1477_019529</name>
</gene>
<name>A0ABD2AQN4_VESMC</name>